<comment type="caution">
    <text evidence="4">The sequence shown here is derived from an EMBL/GenBank/DDBJ whole genome shotgun (WGS) entry which is preliminary data.</text>
</comment>
<dbReference type="PROSITE" id="PS51257">
    <property type="entry name" value="PROKAR_LIPOPROTEIN"/>
    <property type="match status" value="1"/>
</dbReference>
<sequence length="419" mass="44103">MNKHNKLAAAVLMALLLGGCQNDGDTNVAEAISVQTTSLSAPISSDFAPMHVQAPTSVGINTSRDTIGFVTPLSGEYQSKLPQTSQSLASNEYWFSVSGEELNRGVTLNVSQGGAVIRIAPRADMSSGALYHADPISPEQLELQAPKGAKVPNLVRSMASSEALATAGMTDNSSALLLSAAAPAGDYRLSARQALDSRARYLVNVKEKGSPYNLTLSSPMLVSTNSDRLELAMGLDGMNAGMNASARLKQGNSELQLALEQQGDKLMLNLPDNLSADSPMGLSELVIDVEASDGNRTVRRTIKSAFKLYTPSARISPEVETQWQDGVPVGLNLSLELADAGRFAASAVLTGTDASGREVAILRTEAAAWLDGSGSLSLPISKEMIAASGVGAPFHVRELELKDQGQMARLSFQDKALSL</sequence>
<dbReference type="AlphaFoldDB" id="A0AAJ1EZ04"/>
<keyword evidence="1" id="KW-0732">Signal</keyword>
<evidence type="ECO:0000259" key="2">
    <source>
        <dbReference type="Pfam" id="PF16024"/>
    </source>
</evidence>
<dbReference type="Pfam" id="PF16024">
    <property type="entry name" value="DUF4785_1st"/>
    <property type="match status" value="1"/>
</dbReference>
<gene>
    <name evidence="4" type="ORF">MJ923_01775</name>
</gene>
<evidence type="ECO:0000313" key="5">
    <source>
        <dbReference type="Proteomes" id="UP001297581"/>
    </source>
</evidence>
<dbReference type="Pfam" id="PF20943">
    <property type="entry name" value="DUF4785_3rd"/>
    <property type="match status" value="1"/>
</dbReference>
<dbReference type="EMBL" id="JAKUDL010000001">
    <property type="protein sequence ID" value="MCH4293032.1"/>
    <property type="molecule type" value="Genomic_DNA"/>
</dbReference>
<feature type="chain" id="PRO_5042578754" evidence="1">
    <location>
        <begin position="24"/>
        <end position="419"/>
    </location>
</feature>
<feature type="signal peptide" evidence="1">
    <location>
        <begin position="1"/>
        <end position="23"/>
    </location>
</feature>
<organism evidence="4 5">
    <name type="scientific">Shewanella zhuhaiensis</name>
    <dbReference type="NCBI Taxonomy" id="2919576"/>
    <lineage>
        <taxon>Bacteria</taxon>
        <taxon>Pseudomonadati</taxon>
        <taxon>Pseudomonadota</taxon>
        <taxon>Gammaproteobacteria</taxon>
        <taxon>Alteromonadales</taxon>
        <taxon>Shewanellaceae</taxon>
        <taxon>Shewanella</taxon>
    </lineage>
</organism>
<accession>A0AAJ1EZ04</accession>
<keyword evidence="5" id="KW-1185">Reference proteome</keyword>
<dbReference type="RefSeq" id="WP_240589652.1">
    <property type="nucleotide sequence ID" value="NZ_JAKUDL010000001.1"/>
</dbReference>
<evidence type="ECO:0000313" key="4">
    <source>
        <dbReference type="EMBL" id="MCH4293032.1"/>
    </source>
</evidence>
<dbReference type="Proteomes" id="UP001297581">
    <property type="component" value="Unassembled WGS sequence"/>
</dbReference>
<dbReference type="InterPro" id="IPR031979">
    <property type="entry name" value="DUF4785_N"/>
</dbReference>
<reference evidence="4 5" key="1">
    <citation type="submission" date="2022-02" db="EMBL/GenBank/DDBJ databases">
        <title>The genome sequence of Shewanella sp. 3B26.</title>
        <authorList>
            <person name="Du J."/>
        </authorList>
    </citation>
    <scope>NUCLEOTIDE SEQUENCE [LARGE SCALE GENOMIC DNA]</scope>
    <source>
        <strain evidence="4 5">3B26</strain>
    </source>
</reference>
<feature type="domain" description="DUF4785" evidence="2">
    <location>
        <begin position="62"/>
        <end position="207"/>
    </location>
</feature>
<dbReference type="Gene3D" id="2.60.120.1370">
    <property type="match status" value="1"/>
</dbReference>
<evidence type="ECO:0000259" key="3">
    <source>
        <dbReference type="Pfam" id="PF20943"/>
    </source>
</evidence>
<evidence type="ECO:0000256" key="1">
    <source>
        <dbReference type="SAM" id="SignalP"/>
    </source>
</evidence>
<proteinExistence type="predicted"/>
<name>A0AAJ1EZ04_9GAMM</name>
<feature type="domain" description="DUF4785" evidence="3">
    <location>
        <begin position="319"/>
        <end position="418"/>
    </location>
</feature>
<dbReference type="InterPro" id="IPR048295">
    <property type="entry name" value="DUF4785_C"/>
</dbReference>
<protein>
    <submittedName>
        <fullName evidence="4">DUF4785 family protein</fullName>
    </submittedName>
</protein>
<dbReference type="Gene3D" id="2.60.40.3870">
    <property type="entry name" value="Uncharacterised protein PF16024, DUF4785"/>
    <property type="match status" value="1"/>
</dbReference>